<protein>
    <submittedName>
        <fullName evidence="2">Uncharacterized protein</fullName>
    </submittedName>
</protein>
<feature type="region of interest" description="Disordered" evidence="1">
    <location>
        <begin position="17"/>
        <end position="69"/>
    </location>
</feature>
<evidence type="ECO:0000313" key="3">
    <source>
        <dbReference type="Proteomes" id="UP000559256"/>
    </source>
</evidence>
<evidence type="ECO:0000256" key="1">
    <source>
        <dbReference type="SAM" id="MobiDB-lite"/>
    </source>
</evidence>
<comment type="caution">
    <text evidence="2">The sequence shown here is derived from an EMBL/GenBank/DDBJ whole genome shotgun (WGS) entry which is preliminary data.</text>
</comment>
<feature type="compositionally biased region" description="Basic and acidic residues" evidence="1">
    <location>
        <begin position="19"/>
        <end position="39"/>
    </location>
</feature>
<name>A0A8H5LU21_9AGAR</name>
<dbReference type="EMBL" id="JAACJM010000013">
    <property type="protein sequence ID" value="KAF5369366.1"/>
    <property type="molecule type" value="Genomic_DNA"/>
</dbReference>
<gene>
    <name evidence="2" type="ORF">D9758_002693</name>
</gene>
<dbReference type="Proteomes" id="UP000559256">
    <property type="component" value="Unassembled WGS sequence"/>
</dbReference>
<evidence type="ECO:0000313" key="2">
    <source>
        <dbReference type="EMBL" id="KAF5369366.1"/>
    </source>
</evidence>
<accession>A0A8H5LU21</accession>
<feature type="compositionally biased region" description="Basic and acidic residues" evidence="1">
    <location>
        <begin position="58"/>
        <end position="69"/>
    </location>
</feature>
<dbReference type="AlphaFoldDB" id="A0A8H5LU21"/>
<keyword evidence="3" id="KW-1185">Reference proteome</keyword>
<proteinExistence type="predicted"/>
<reference evidence="2 3" key="1">
    <citation type="journal article" date="2020" name="ISME J.">
        <title>Uncovering the hidden diversity of litter-decomposition mechanisms in mushroom-forming fungi.</title>
        <authorList>
            <person name="Floudas D."/>
            <person name="Bentzer J."/>
            <person name="Ahren D."/>
            <person name="Johansson T."/>
            <person name="Persson P."/>
            <person name="Tunlid A."/>
        </authorList>
    </citation>
    <scope>NUCLEOTIDE SEQUENCE [LARGE SCALE GENOMIC DNA]</scope>
    <source>
        <strain evidence="2 3">CBS 291.85</strain>
    </source>
</reference>
<sequence>MAMYFKRLKNGLQLLRSSEAPRDVESSHSLRTMDNHSLHSLDGMYPTDGASAGSLRPPDLDNDRKPRRG</sequence>
<organism evidence="2 3">
    <name type="scientific">Tetrapyrgos nigripes</name>
    <dbReference type="NCBI Taxonomy" id="182062"/>
    <lineage>
        <taxon>Eukaryota</taxon>
        <taxon>Fungi</taxon>
        <taxon>Dikarya</taxon>
        <taxon>Basidiomycota</taxon>
        <taxon>Agaricomycotina</taxon>
        <taxon>Agaricomycetes</taxon>
        <taxon>Agaricomycetidae</taxon>
        <taxon>Agaricales</taxon>
        <taxon>Marasmiineae</taxon>
        <taxon>Marasmiaceae</taxon>
        <taxon>Tetrapyrgos</taxon>
    </lineage>
</organism>